<dbReference type="GO" id="GO:0015031">
    <property type="term" value="P:protein transport"/>
    <property type="evidence" value="ECO:0007669"/>
    <property type="project" value="UniProtKB-KW"/>
</dbReference>
<evidence type="ECO:0000256" key="5">
    <source>
        <dbReference type="ARBA" id="ARBA00022927"/>
    </source>
</evidence>
<dbReference type="OrthoDB" id="332281at2759"/>
<keyword evidence="5" id="KW-0653">Protein transport</keyword>
<dbReference type="InterPro" id="IPR009316">
    <property type="entry name" value="COG2"/>
</dbReference>
<dbReference type="GO" id="GO:0007030">
    <property type="term" value="P:Golgi organization"/>
    <property type="evidence" value="ECO:0007669"/>
    <property type="project" value="InterPro"/>
</dbReference>
<reference evidence="12" key="1">
    <citation type="submission" date="2020-11" db="EMBL/GenBank/DDBJ databases">
        <authorList>
            <consortium name="DOE Joint Genome Institute"/>
            <person name="Ahrendt S."/>
            <person name="Riley R."/>
            <person name="Andreopoulos W."/>
            <person name="Labutti K."/>
            <person name="Pangilinan J."/>
            <person name="Ruiz-Duenas F.J."/>
            <person name="Barrasa J.M."/>
            <person name="Sanchez-Garcia M."/>
            <person name="Camarero S."/>
            <person name="Miyauchi S."/>
            <person name="Serrano A."/>
            <person name="Linde D."/>
            <person name="Babiker R."/>
            <person name="Drula E."/>
            <person name="Ayuso-Fernandez I."/>
            <person name="Pacheco R."/>
            <person name="Padilla G."/>
            <person name="Ferreira P."/>
            <person name="Barriuso J."/>
            <person name="Kellner H."/>
            <person name="Castanera R."/>
            <person name="Alfaro M."/>
            <person name="Ramirez L."/>
            <person name="Pisabarro A.G."/>
            <person name="Kuo A."/>
            <person name="Tritt A."/>
            <person name="Lipzen A."/>
            <person name="He G."/>
            <person name="Yan M."/>
            <person name="Ng V."/>
            <person name="Cullen D."/>
            <person name="Martin F."/>
            <person name="Rosso M.-N."/>
            <person name="Henrissat B."/>
            <person name="Hibbett D."/>
            <person name="Martinez A.T."/>
            <person name="Grigoriev I.V."/>
        </authorList>
    </citation>
    <scope>NUCLEOTIDE SEQUENCE</scope>
    <source>
        <strain evidence="12">CBS 247.69</strain>
    </source>
</reference>
<dbReference type="AlphaFoldDB" id="A0A9P5YCB7"/>
<keyword evidence="7" id="KW-0472">Membrane</keyword>
<organism evidence="12 13">
    <name type="scientific">Collybia nuda</name>
    <dbReference type="NCBI Taxonomy" id="64659"/>
    <lineage>
        <taxon>Eukaryota</taxon>
        <taxon>Fungi</taxon>
        <taxon>Dikarya</taxon>
        <taxon>Basidiomycota</taxon>
        <taxon>Agaricomycotina</taxon>
        <taxon>Agaricomycetes</taxon>
        <taxon>Agaricomycetidae</taxon>
        <taxon>Agaricales</taxon>
        <taxon>Tricholomatineae</taxon>
        <taxon>Clitocybaceae</taxon>
        <taxon>Collybia</taxon>
    </lineage>
</organism>
<gene>
    <name evidence="12" type="ORF">BDZ94DRAFT_1255191</name>
</gene>
<feature type="domain" description="COG complex component COG2 C-terminal" evidence="11">
    <location>
        <begin position="538"/>
        <end position="873"/>
    </location>
</feature>
<evidence type="ECO:0000256" key="8">
    <source>
        <dbReference type="ARBA" id="ARBA00031344"/>
    </source>
</evidence>
<dbReference type="Proteomes" id="UP000807353">
    <property type="component" value="Unassembled WGS sequence"/>
</dbReference>
<dbReference type="PANTHER" id="PTHR12961">
    <property type="entry name" value="CONSERVED OLIGOMERIC GOLGI COMPLEX COMPONENT 2"/>
    <property type="match status" value="1"/>
</dbReference>
<evidence type="ECO:0000256" key="9">
    <source>
        <dbReference type="SAM" id="MobiDB-lite"/>
    </source>
</evidence>
<comment type="similarity">
    <text evidence="2">Belongs to the COG2 family.</text>
</comment>
<evidence type="ECO:0000259" key="11">
    <source>
        <dbReference type="Pfam" id="PF12022"/>
    </source>
</evidence>
<dbReference type="GO" id="GO:0000139">
    <property type="term" value="C:Golgi membrane"/>
    <property type="evidence" value="ECO:0007669"/>
    <property type="project" value="UniProtKB-SubCell"/>
</dbReference>
<evidence type="ECO:0000313" key="13">
    <source>
        <dbReference type="Proteomes" id="UP000807353"/>
    </source>
</evidence>
<keyword evidence="4" id="KW-0813">Transport</keyword>
<evidence type="ECO:0000259" key="10">
    <source>
        <dbReference type="Pfam" id="PF06148"/>
    </source>
</evidence>
<keyword evidence="6" id="KW-0333">Golgi apparatus</keyword>
<protein>
    <recommendedName>
        <fullName evidence="3">Conserved oligomeric Golgi complex subunit 2</fullName>
    </recommendedName>
    <alternativeName>
        <fullName evidence="8">Component of oligomeric Golgi complex 2</fullName>
    </alternativeName>
</protein>
<dbReference type="Pfam" id="PF06148">
    <property type="entry name" value="COG2_N"/>
    <property type="match status" value="1"/>
</dbReference>
<dbReference type="EMBL" id="MU150250">
    <property type="protein sequence ID" value="KAF9465050.1"/>
    <property type="molecule type" value="Genomic_DNA"/>
</dbReference>
<proteinExistence type="inferred from homology"/>
<accession>A0A9P5YCB7</accession>
<dbReference type="PANTHER" id="PTHR12961:SF0">
    <property type="entry name" value="CONSERVED OLIGOMERIC GOLGI COMPLEX SUBUNIT 2"/>
    <property type="match status" value="1"/>
</dbReference>
<keyword evidence="13" id="KW-1185">Reference proteome</keyword>
<feature type="region of interest" description="Disordered" evidence="9">
    <location>
        <begin position="29"/>
        <end position="55"/>
    </location>
</feature>
<comment type="subcellular location">
    <subcellularLocation>
        <location evidence="1">Golgi apparatus membrane</location>
        <topology evidence="1">Peripheral membrane protein</topology>
    </subcellularLocation>
</comment>
<evidence type="ECO:0000313" key="12">
    <source>
        <dbReference type="EMBL" id="KAF9465050.1"/>
    </source>
</evidence>
<dbReference type="GO" id="GO:0006891">
    <property type="term" value="P:intra-Golgi vesicle-mediated transport"/>
    <property type="evidence" value="ECO:0007669"/>
    <property type="project" value="TreeGrafter"/>
</dbReference>
<feature type="compositionally biased region" description="Basic and acidic residues" evidence="9">
    <location>
        <begin position="29"/>
        <end position="42"/>
    </location>
</feature>
<dbReference type="InterPro" id="IPR024603">
    <property type="entry name" value="COG_complex_COG2_C"/>
</dbReference>
<dbReference type="InterPro" id="IPR024602">
    <property type="entry name" value="COG_su2_N"/>
</dbReference>
<name>A0A9P5YCB7_9AGAR</name>
<evidence type="ECO:0000256" key="1">
    <source>
        <dbReference type="ARBA" id="ARBA00004395"/>
    </source>
</evidence>
<feature type="domain" description="Conserved oligomeric Golgi complex subunit 2 N-terminal" evidence="10">
    <location>
        <begin position="60"/>
        <end position="132"/>
    </location>
</feature>
<evidence type="ECO:0000256" key="7">
    <source>
        <dbReference type="ARBA" id="ARBA00023136"/>
    </source>
</evidence>
<evidence type="ECO:0000256" key="4">
    <source>
        <dbReference type="ARBA" id="ARBA00022448"/>
    </source>
</evidence>
<comment type="caution">
    <text evidence="12">The sequence shown here is derived from an EMBL/GenBank/DDBJ whole genome shotgun (WGS) entry which is preliminary data.</text>
</comment>
<evidence type="ECO:0000256" key="3">
    <source>
        <dbReference type="ARBA" id="ARBA00020977"/>
    </source>
</evidence>
<sequence>MSVQSPTHDAHTFKDPFQLDRLAEELATRETIRPLRQQRDHNDDEDDSQVPDLPAHVPLSHDNKFLIAKDFDVEEFLLSRSHDTSLSDLRMELRDYLSHLKEELVKLINDDYEAFISLSTDLRDEGARLNRLNLPLGEFKVQVLDSRSQLQIIQNAIQDKLEKRSNLREEKALLHLLLKLSESVTRLESLLLIALPEKKADESSEIGVLAHPSHTEVSAEDRSRGNTAKHLGRVAAEYTQLLYHASKARAEKCIFVDEIQWRIDRIQKTLSSDLDHVFAITLVALTDGKDEGRPADVEKSKWIADLTECLRTYDMLGLWRDAEDVLRREVVRNFVKKSIYPEALAAPHSPIIPHTPLPPAKASGFLTTSLPPRTPYTPFTAFVHSERPATYSIGTIISSPYARILEDTEDPLARLYTHILRFVERDLSRVMDIAEKVSLKSSLHSRSEKELNSSQSLTSLIVLDGDGFEIMANVIWEEVGRAVMDELGATVFAAGRPSEFRKHHEISQAFIRSLEYLAPSAHSVEVMRRHSVYSAFEQRWQLPVYFQMRWKEIIGKLEESLSVVRIEPTLPFEKNSFSMGQSLSVWVAITACWSAEIFIPNLCHRFWRLTLQILSRYKTWLDQSLPPSEVSPTKISTTFSTEKNLTSPTLSRAPTPIPVVESSSAESTASDDSILRQYAAVIVDLEAMRTNVLTIWREEISPMLPEMADTNTDSVKAPEALQHSLSELASLTPPLANQIVAILIKRCCEALLPVRSIPSQFRAMSNKRSPSEPSYFVSSILRPIKVFFGIGVGEAPGLLLSEDYLVPYAKEIFESVCQRYIYYLSAMKKTEESLRRLKKGKKTTFSLFGSSNTGKDDDGRDEERIRTQMIYDVNAFGKDAESLGVLLQMSESFKALVDMVNAIEAEAS</sequence>
<evidence type="ECO:0000256" key="2">
    <source>
        <dbReference type="ARBA" id="ARBA00007603"/>
    </source>
</evidence>
<dbReference type="GO" id="GO:0017119">
    <property type="term" value="C:Golgi transport complex"/>
    <property type="evidence" value="ECO:0007669"/>
    <property type="project" value="TreeGrafter"/>
</dbReference>
<dbReference type="Pfam" id="PF12022">
    <property type="entry name" value="COG2_C"/>
    <property type="match status" value="1"/>
</dbReference>
<evidence type="ECO:0000256" key="6">
    <source>
        <dbReference type="ARBA" id="ARBA00023034"/>
    </source>
</evidence>